<keyword evidence="2" id="KW-1185">Reference proteome</keyword>
<organism evidence="1 2">
    <name type="scientific">Symmachiella macrocystis</name>
    <dbReference type="NCBI Taxonomy" id="2527985"/>
    <lineage>
        <taxon>Bacteria</taxon>
        <taxon>Pseudomonadati</taxon>
        <taxon>Planctomycetota</taxon>
        <taxon>Planctomycetia</taxon>
        <taxon>Planctomycetales</taxon>
        <taxon>Planctomycetaceae</taxon>
        <taxon>Symmachiella</taxon>
    </lineage>
</organism>
<evidence type="ECO:0008006" key="3">
    <source>
        <dbReference type="Google" id="ProtNLM"/>
    </source>
</evidence>
<sequence length="283" mass="31764">MIAHFVNTLSKSQASIIKSVKTGRCILKSILRKVDSMASNESLDGQLPAAVQSGLDQFCEKMQSTLGDQIISIVLYGGFVGEDFTPENTSVNVMVVLKAVSVELLDQAAIPVQVGCREFGLAVLLLSEDELRRSTDVFPIKFLGMQRRHRLLQGRDVLANLQISHDHLRLRCEQEIKNLMLRLHHFYLQQAPYFERVEKTLIQGVASFVISLRVLVELKTGTTPANNEEVFERAEILGLDVGPVLKCLSLRRGDLELTTDELKQLYDSFMRTVHRAAELIDTI</sequence>
<gene>
    <name evidence="1" type="ORF">CA54_58270</name>
</gene>
<reference evidence="1 2" key="1">
    <citation type="submission" date="2019-02" db="EMBL/GenBank/DDBJ databases">
        <title>Deep-cultivation of Planctomycetes and their phenomic and genomic characterization uncovers novel biology.</title>
        <authorList>
            <person name="Wiegand S."/>
            <person name="Jogler M."/>
            <person name="Boedeker C."/>
            <person name="Pinto D."/>
            <person name="Vollmers J."/>
            <person name="Rivas-Marin E."/>
            <person name="Kohn T."/>
            <person name="Peeters S.H."/>
            <person name="Heuer A."/>
            <person name="Rast P."/>
            <person name="Oberbeckmann S."/>
            <person name="Bunk B."/>
            <person name="Jeske O."/>
            <person name="Meyerdierks A."/>
            <person name="Storesund J.E."/>
            <person name="Kallscheuer N."/>
            <person name="Luecker S."/>
            <person name="Lage O.M."/>
            <person name="Pohl T."/>
            <person name="Merkel B.J."/>
            <person name="Hornburger P."/>
            <person name="Mueller R.-W."/>
            <person name="Bruemmer F."/>
            <person name="Labrenz M."/>
            <person name="Spormann A.M."/>
            <person name="Op Den Camp H."/>
            <person name="Overmann J."/>
            <person name="Amann R."/>
            <person name="Jetten M.S.M."/>
            <person name="Mascher T."/>
            <person name="Medema M.H."/>
            <person name="Devos D.P."/>
            <person name="Kaster A.-K."/>
            <person name="Ovreas L."/>
            <person name="Rohde M."/>
            <person name="Galperin M.Y."/>
            <person name="Jogler C."/>
        </authorList>
    </citation>
    <scope>NUCLEOTIDE SEQUENCE [LARGE SCALE GENOMIC DNA]</scope>
    <source>
        <strain evidence="1 2">CA54</strain>
    </source>
</reference>
<dbReference type="EMBL" id="SJPP01000004">
    <property type="protein sequence ID" value="TWU05139.1"/>
    <property type="molecule type" value="Genomic_DNA"/>
</dbReference>
<protein>
    <recommendedName>
        <fullName evidence="3">Nucleotidyltransferase domain protein</fullName>
    </recommendedName>
</protein>
<dbReference type="Proteomes" id="UP000320735">
    <property type="component" value="Unassembled WGS sequence"/>
</dbReference>
<proteinExistence type="predicted"/>
<evidence type="ECO:0000313" key="1">
    <source>
        <dbReference type="EMBL" id="TWU05139.1"/>
    </source>
</evidence>
<dbReference type="RefSeq" id="WP_197532901.1">
    <property type="nucleotide sequence ID" value="NZ_SJPP01000004.1"/>
</dbReference>
<dbReference type="AlphaFoldDB" id="A0A5C6B108"/>
<evidence type="ECO:0000313" key="2">
    <source>
        <dbReference type="Proteomes" id="UP000320735"/>
    </source>
</evidence>
<comment type="caution">
    <text evidence="1">The sequence shown here is derived from an EMBL/GenBank/DDBJ whole genome shotgun (WGS) entry which is preliminary data.</text>
</comment>
<name>A0A5C6B108_9PLAN</name>
<accession>A0A5C6B108</accession>